<feature type="compositionally biased region" description="Low complexity" evidence="1">
    <location>
        <begin position="167"/>
        <end position="182"/>
    </location>
</feature>
<feature type="compositionally biased region" description="Low complexity" evidence="1">
    <location>
        <begin position="109"/>
        <end position="119"/>
    </location>
</feature>
<keyword evidence="3" id="KW-1185">Reference proteome</keyword>
<gene>
    <name evidence="2" type="ORF">VKT23_016764</name>
</gene>
<evidence type="ECO:0000313" key="3">
    <source>
        <dbReference type="Proteomes" id="UP001498398"/>
    </source>
</evidence>
<comment type="caution">
    <text evidence="2">The sequence shown here is derived from an EMBL/GenBank/DDBJ whole genome shotgun (WGS) entry which is preliminary data.</text>
</comment>
<reference evidence="2 3" key="1">
    <citation type="submission" date="2024-01" db="EMBL/GenBank/DDBJ databases">
        <title>A draft genome for the cacao thread blight pathogen Marasmiellus scandens.</title>
        <authorList>
            <person name="Baruah I.K."/>
            <person name="Leung J."/>
            <person name="Bukari Y."/>
            <person name="Amoako-Attah I."/>
            <person name="Meinhardt L.W."/>
            <person name="Bailey B.A."/>
            <person name="Cohen S.P."/>
        </authorList>
    </citation>
    <scope>NUCLEOTIDE SEQUENCE [LARGE SCALE GENOMIC DNA]</scope>
    <source>
        <strain evidence="2 3">GH-19</strain>
    </source>
</reference>
<protein>
    <submittedName>
        <fullName evidence="2">Uncharacterized protein</fullName>
    </submittedName>
</protein>
<evidence type="ECO:0000256" key="1">
    <source>
        <dbReference type="SAM" id="MobiDB-lite"/>
    </source>
</evidence>
<dbReference type="Proteomes" id="UP001498398">
    <property type="component" value="Unassembled WGS sequence"/>
</dbReference>
<evidence type="ECO:0000313" key="2">
    <source>
        <dbReference type="EMBL" id="KAK7440984.1"/>
    </source>
</evidence>
<feature type="compositionally biased region" description="Polar residues" evidence="1">
    <location>
        <begin position="56"/>
        <end position="66"/>
    </location>
</feature>
<sequence>MTLPPGWNPLFVGQCRNPDCPSACPFFWSMSTDAVGPNLACAGCKCPAAAHYNPHASATSNQKTNQAPPPSDDQPMPAHDEKVTDHEKPDQAFFKSRSATASTLFGTRPSSSAPKPSAPFREHAAKRNKRQSDENLENRFKPAEEDTKRKFEDTIGRERPRKKSKSAEASANSGKNSVSSSSKNVKHYLFTFALYPDTPAFDAGKATKPSSD</sequence>
<feature type="compositionally biased region" description="Basic and acidic residues" evidence="1">
    <location>
        <begin position="78"/>
        <end position="90"/>
    </location>
</feature>
<accession>A0ABR1IYA3</accession>
<proteinExistence type="predicted"/>
<organism evidence="2 3">
    <name type="scientific">Marasmiellus scandens</name>
    <dbReference type="NCBI Taxonomy" id="2682957"/>
    <lineage>
        <taxon>Eukaryota</taxon>
        <taxon>Fungi</taxon>
        <taxon>Dikarya</taxon>
        <taxon>Basidiomycota</taxon>
        <taxon>Agaricomycotina</taxon>
        <taxon>Agaricomycetes</taxon>
        <taxon>Agaricomycetidae</taxon>
        <taxon>Agaricales</taxon>
        <taxon>Marasmiineae</taxon>
        <taxon>Omphalotaceae</taxon>
        <taxon>Marasmiellus</taxon>
    </lineage>
</organism>
<feature type="region of interest" description="Disordered" evidence="1">
    <location>
        <begin position="54"/>
        <end position="182"/>
    </location>
</feature>
<dbReference type="EMBL" id="JBANRG010000065">
    <property type="protein sequence ID" value="KAK7440984.1"/>
    <property type="molecule type" value="Genomic_DNA"/>
</dbReference>
<name>A0ABR1IYA3_9AGAR</name>
<feature type="compositionally biased region" description="Basic and acidic residues" evidence="1">
    <location>
        <begin position="120"/>
        <end position="158"/>
    </location>
</feature>